<keyword evidence="7" id="KW-1185">Reference proteome</keyword>
<dbReference type="RefSeq" id="WP_097057193.1">
    <property type="nucleotide sequence ID" value="NZ_OCMF01000005.1"/>
</dbReference>
<dbReference type="InterPro" id="IPR001206">
    <property type="entry name" value="Diacylglycerol_kinase_cat_dom"/>
</dbReference>
<evidence type="ECO:0000256" key="4">
    <source>
        <dbReference type="ARBA" id="ARBA00022840"/>
    </source>
</evidence>
<evidence type="ECO:0000313" key="6">
    <source>
        <dbReference type="EMBL" id="SOC81412.1"/>
    </source>
</evidence>
<dbReference type="OrthoDB" id="9786026at2"/>
<keyword evidence="2" id="KW-0547">Nucleotide-binding</keyword>
<evidence type="ECO:0000259" key="5">
    <source>
        <dbReference type="PROSITE" id="PS50146"/>
    </source>
</evidence>
<dbReference type="PANTHER" id="PTHR12358:SF106">
    <property type="entry name" value="LIPID KINASE YEGS"/>
    <property type="match status" value="1"/>
</dbReference>
<proteinExistence type="predicted"/>
<accession>A0A285X7V9</accession>
<protein>
    <submittedName>
        <fullName evidence="6">Lipid kinase, YegS/Rv2252/BmrU family</fullName>
    </submittedName>
</protein>
<evidence type="ECO:0000256" key="1">
    <source>
        <dbReference type="ARBA" id="ARBA00022679"/>
    </source>
</evidence>
<dbReference type="SMART" id="SM00046">
    <property type="entry name" value="DAGKc"/>
    <property type="match status" value="1"/>
</dbReference>
<dbReference type="Pfam" id="PF19279">
    <property type="entry name" value="YegS_C"/>
    <property type="match status" value="1"/>
</dbReference>
<keyword evidence="3 6" id="KW-0418">Kinase</keyword>
<dbReference type="PANTHER" id="PTHR12358">
    <property type="entry name" value="SPHINGOSINE KINASE"/>
    <property type="match status" value="1"/>
</dbReference>
<organism evidence="6 7">
    <name type="scientific">Salinimicrobium sediminis</name>
    <dbReference type="NCBI Taxonomy" id="1343891"/>
    <lineage>
        <taxon>Bacteria</taxon>
        <taxon>Pseudomonadati</taxon>
        <taxon>Bacteroidota</taxon>
        <taxon>Flavobacteriia</taxon>
        <taxon>Flavobacteriales</taxon>
        <taxon>Flavobacteriaceae</taxon>
        <taxon>Salinimicrobium</taxon>
    </lineage>
</organism>
<dbReference type="GO" id="GO:0005886">
    <property type="term" value="C:plasma membrane"/>
    <property type="evidence" value="ECO:0007669"/>
    <property type="project" value="TreeGrafter"/>
</dbReference>
<name>A0A285X7V9_9FLAO</name>
<dbReference type="GO" id="GO:0005524">
    <property type="term" value="F:ATP binding"/>
    <property type="evidence" value="ECO:0007669"/>
    <property type="project" value="UniProtKB-KW"/>
</dbReference>
<feature type="domain" description="DAGKc" evidence="5">
    <location>
        <begin position="2"/>
        <end position="132"/>
    </location>
</feature>
<dbReference type="InterPro" id="IPR016064">
    <property type="entry name" value="NAD/diacylglycerol_kinase_sf"/>
</dbReference>
<dbReference type="Gene3D" id="2.60.200.40">
    <property type="match status" value="1"/>
</dbReference>
<keyword evidence="1" id="KW-0808">Transferase</keyword>
<dbReference type="Proteomes" id="UP000219193">
    <property type="component" value="Unassembled WGS sequence"/>
</dbReference>
<dbReference type="SUPFAM" id="SSF111331">
    <property type="entry name" value="NAD kinase/diacylglycerol kinase-like"/>
    <property type="match status" value="1"/>
</dbReference>
<evidence type="ECO:0000313" key="7">
    <source>
        <dbReference type="Proteomes" id="UP000219193"/>
    </source>
</evidence>
<gene>
    <name evidence="6" type="ORF">SAMN06296241_2988</name>
</gene>
<evidence type="ECO:0000256" key="2">
    <source>
        <dbReference type="ARBA" id="ARBA00022741"/>
    </source>
</evidence>
<dbReference type="Gene3D" id="3.40.50.10330">
    <property type="entry name" value="Probable inorganic polyphosphate/atp-NAD kinase, domain 1"/>
    <property type="match status" value="1"/>
</dbReference>
<keyword evidence="4" id="KW-0067">ATP-binding</keyword>
<dbReference type="GO" id="GO:0016301">
    <property type="term" value="F:kinase activity"/>
    <property type="evidence" value="ECO:0007669"/>
    <property type="project" value="UniProtKB-KW"/>
</dbReference>
<dbReference type="InterPro" id="IPR045540">
    <property type="entry name" value="YegS/DAGK_C"/>
</dbReference>
<dbReference type="InterPro" id="IPR050187">
    <property type="entry name" value="Lipid_Phosphate_FormReg"/>
</dbReference>
<reference evidence="7" key="1">
    <citation type="submission" date="2017-09" db="EMBL/GenBank/DDBJ databases">
        <authorList>
            <person name="Varghese N."/>
            <person name="Submissions S."/>
        </authorList>
    </citation>
    <scope>NUCLEOTIDE SEQUENCE [LARGE SCALE GENOMIC DNA]</scope>
    <source>
        <strain evidence="7">CGMCC 1.12641</strain>
    </source>
</reference>
<sequence length="291" mass="32316">MKDFNRVLMVVNPISGGRDKSVFIEEVEEEVRRRGLDFRLFETSGHNDKKALKDVVKTYAPQRILSVGGDGTIKLIAEVTQSENIVIGIFPAGSANGLAENLDLPADISELTKVALGGKYTQFDVILINGEFCLHISDIGLNAALIKNYHEGNIRGKLGYLIQSIPTLINSDFPFEFEIETNGKIFKRTAVLIAVANARKYGTGATINPHGKYNDGKFEILIFKEFNIPQILQTFREDVEISEDFLEIIPAVEARITSSKNIPFQIDGEYRGDVKEVRAKIASVKMKIAIP</sequence>
<dbReference type="InterPro" id="IPR017438">
    <property type="entry name" value="ATP-NAD_kinase_N"/>
</dbReference>
<evidence type="ECO:0000256" key="3">
    <source>
        <dbReference type="ARBA" id="ARBA00022777"/>
    </source>
</evidence>
<dbReference type="PROSITE" id="PS50146">
    <property type="entry name" value="DAGK"/>
    <property type="match status" value="1"/>
</dbReference>
<dbReference type="Pfam" id="PF00781">
    <property type="entry name" value="DAGK_cat"/>
    <property type="match status" value="1"/>
</dbReference>
<dbReference type="EMBL" id="OCMF01000005">
    <property type="protein sequence ID" value="SOC81412.1"/>
    <property type="molecule type" value="Genomic_DNA"/>
</dbReference>
<dbReference type="AlphaFoldDB" id="A0A285X7V9"/>